<gene>
    <name evidence="1" type="ORF">PTI45_03313</name>
</gene>
<dbReference type="AlphaFoldDB" id="A0A1E3L0T2"/>
<keyword evidence="2" id="KW-1185">Reference proteome</keyword>
<name>A0A1E3L0T2_9BACL</name>
<dbReference type="RefSeq" id="WP_069328704.1">
    <property type="nucleotide sequence ID" value="NZ_MDER01000061.1"/>
</dbReference>
<proteinExistence type="predicted"/>
<dbReference type="Proteomes" id="UP000094578">
    <property type="component" value="Unassembled WGS sequence"/>
</dbReference>
<reference evidence="1 2" key="1">
    <citation type="submission" date="2016-08" db="EMBL/GenBank/DDBJ databases">
        <title>Genome sequencing of Paenibacillus sp. TI45-13ar, isolated from Korean traditional nuruk.</title>
        <authorList>
            <person name="Kim S.-J."/>
        </authorList>
    </citation>
    <scope>NUCLEOTIDE SEQUENCE [LARGE SCALE GENOMIC DNA]</scope>
    <source>
        <strain evidence="1 2">TI45-13ar</strain>
    </source>
</reference>
<accession>A0A1E3L0T2</accession>
<dbReference type="EMBL" id="MDER01000061">
    <property type="protein sequence ID" value="ODP27304.1"/>
    <property type="molecule type" value="Genomic_DNA"/>
</dbReference>
<protein>
    <submittedName>
        <fullName evidence="1">Uncharacterized protein</fullName>
    </submittedName>
</protein>
<organism evidence="1 2">
    <name type="scientific">Paenibacillus nuruki</name>
    <dbReference type="NCBI Taxonomy" id="1886670"/>
    <lineage>
        <taxon>Bacteria</taxon>
        <taxon>Bacillati</taxon>
        <taxon>Bacillota</taxon>
        <taxon>Bacilli</taxon>
        <taxon>Bacillales</taxon>
        <taxon>Paenibacillaceae</taxon>
        <taxon>Paenibacillus</taxon>
    </lineage>
</organism>
<comment type="caution">
    <text evidence="1">The sequence shown here is derived from an EMBL/GenBank/DDBJ whole genome shotgun (WGS) entry which is preliminary data.</text>
</comment>
<sequence>MKQYQNEFPNSSSLMNENLSTIDPLFTNNNSISLTAAPSGPEVRAVVVNYISKEQVLQMI</sequence>
<evidence type="ECO:0000313" key="2">
    <source>
        <dbReference type="Proteomes" id="UP000094578"/>
    </source>
</evidence>
<evidence type="ECO:0000313" key="1">
    <source>
        <dbReference type="EMBL" id="ODP27304.1"/>
    </source>
</evidence>